<organism evidence="6 7">
    <name type="scientific">Adineta steineri</name>
    <dbReference type="NCBI Taxonomy" id="433720"/>
    <lineage>
        <taxon>Eukaryota</taxon>
        <taxon>Metazoa</taxon>
        <taxon>Spiralia</taxon>
        <taxon>Gnathifera</taxon>
        <taxon>Rotifera</taxon>
        <taxon>Eurotatoria</taxon>
        <taxon>Bdelloidea</taxon>
        <taxon>Adinetida</taxon>
        <taxon>Adinetidae</taxon>
        <taxon>Adineta</taxon>
    </lineage>
</organism>
<name>A0A820PPQ5_9BILA</name>
<dbReference type="Pfam" id="PF00664">
    <property type="entry name" value="ABC_membrane"/>
    <property type="match status" value="1"/>
</dbReference>
<comment type="subcellular location">
    <subcellularLocation>
        <location evidence="1">Membrane</location>
        <topology evidence="1">Multi-pass membrane protein</topology>
    </subcellularLocation>
</comment>
<dbReference type="GO" id="GO:0015421">
    <property type="term" value="F:ABC-type oligopeptide transporter activity"/>
    <property type="evidence" value="ECO:0007669"/>
    <property type="project" value="TreeGrafter"/>
</dbReference>
<accession>A0A820PPQ5</accession>
<evidence type="ECO:0000313" key="7">
    <source>
        <dbReference type="Proteomes" id="UP000663844"/>
    </source>
</evidence>
<dbReference type="Gene3D" id="1.20.1560.10">
    <property type="entry name" value="ABC transporter type 1, transmembrane domain"/>
    <property type="match status" value="1"/>
</dbReference>
<dbReference type="InterPro" id="IPR036640">
    <property type="entry name" value="ABC1_TM_sf"/>
</dbReference>
<keyword evidence="2" id="KW-0812">Transmembrane</keyword>
<evidence type="ECO:0000259" key="5">
    <source>
        <dbReference type="PROSITE" id="PS50929"/>
    </source>
</evidence>
<dbReference type="SUPFAM" id="SSF90123">
    <property type="entry name" value="ABC transporter transmembrane region"/>
    <property type="match status" value="1"/>
</dbReference>
<proteinExistence type="predicted"/>
<protein>
    <recommendedName>
        <fullName evidence="5">ABC transmembrane type-1 domain-containing protein</fullName>
    </recommendedName>
</protein>
<gene>
    <name evidence="6" type="ORF">OXD698_LOCUS51867</name>
</gene>
<keyword evidence="3" id="KW-1133">Transmembrane helix</keyword>
<dbReference type="Proteomes" id="UP000663844">
    <property type="component" value="Unassembled WGS sequence"/>
</dbReference>
<dbReference type="GO" id="GO:0016020">
    <property type="term" value="C:membrane"/>
    <property type="evidence" value="ECO:0007669"/>
    <property type="project" value="UniProtKB-SubCell"/>
</dbReference>
<dbReference type="AlphaFoldDB" id="A0A820PPQ5"/>
<dbReference type="PROSITE" id="PS50929">
    <property type="entry name" value="ABC_TM1F"/>
    <property type="match status" value="1"/>
</dbReference>
<dbReference type="InterPro" id="IPR011527">
    <property type="entry name" value="ABC1_TM_dom"/>
</dbReference>
<keyword evidence="4" id="KW-0472">Membrane</keyword>
<dbReference type="PANTHER" id="PTHR43394">
    <property type="entry name" value="ATP-DEPENDENT PERMEASE MDL1, MITOCHONDRIAL"/>
    <property type="match status" value="1"/>
</dbReference>
<dbReference type="GO" id="GO:0005524">
    <property type="term" value="F:ATP binding"/>
    <property type="evidence" value="ECO:0007669"/>
    <property type="project" value="InterPro"/>
</dbReference>
<feature type="non-terminal residue" evidence="6">
    <location>
        <position position="1"/>
    </location>
</feature>
<evidence type="ECO:0000313" key="6">
    <source>
        <dbReference type="EMBL" id="CAF4408204.1"/>
    </source>
</evidence>
<dbReference type="PANTHER" id="PTHR43394:SF14">
    <property type="entry name" value="TRANSPORTER 2, ATP BINDING CASSETTE SUBFAMILY B"/>
    <property type="match status" value="1"/>
</dbReference>
<comment type="caution">
    <text evidence="6">The sequence shown here is derived from an EMBL/GenBank/DDBJ whole genome shotgun (WGS) entry which is preliminary data.</text>
</comment>
<evidence type="ECO:0000256" key="1">
    <source>
        <dbReference type="ARBA" id="ARBA00004141"/>
    </source>
</evidence>
<dbReference type="EMBL" id="CAJOAZ010027255">
    <property type="protein sequence ID" value="CAF4408204.1"/>
    <property type="molecule type" value="Genomic_DNA"/>
</dbReference>
<evidence type="ECO:0000256" key="4">
    <source>
        <dbReference type="ARBA" id="ARBA00023136"/>
    </source>
</evidence>
<evidence type="ECO:0000256" key="3">
    <source>
        <dbReference type="ARBA" id="ARBA00022989"/>
    </source>
</evidence>
<sequence length="91" mass="10520">EIADETIQTIRTVRSFGNENEELKRFENTLQQSYKISLIQATLTAAQRWFVDLAQLCMSIIMLSYGAKLVRDNYVTGPDLLLRKNYLPNVH</sequence>
<evidence type="ECO:0000256" key="2">
    <source>
        <dbReference type="ARBA" id="ARBA00022692"/>
    </source>
</evidence>
<dbReference type="InterPro" id="IPR039421">
    <property type="entry name" value="Type_1_exporter"/>
</dbReference>
<reference evidence="6" key="1">
    <citation type="submission" date="2021-02" db="EMBL/GenBank/DDBJ databases">
        <authorList>
            <person name="Nowell W R."/>
        </authorList>
    </citation>
    <scope>NUCLEOTIDE SEQUENCE</scope>
</reference>
<feature type="domain" description="ABC transmembrane type-1" evidence="5">
    <location>
        <begin position="1"/>
        <end position="82"/>
    </location>
</feature>